<dbReference type="GO" id="GO:0034475">
    <property type="term" value="P:U4 snRNA 3'-end processing"/>
    <property type="evidence" value="ECO:0007669"/>
    <property type="project" value="TreeGrafter"/>
</dbReference>
<dbReference type="InterPro" id="IPR001247">
    <property type="entry name" value="ExoRNase_PH_dom1"/>
</dbReference>
<comment type="similarity">
    <text evidence="2">Belongs to the RNase PH family.</text>
</comment>
<feature type="domain" description="Exoribonuclease phosphorolytic" evidence="7">
    <location>
        <begin position="11"/>
        <end position="133"/>
    </location>
</feature>
<dbReference type="GO" id="GO:0003723">
    <property type="term" value="F:RNA binding"/>
    <property type="evidence" value="ECO:0007669"/>
    <property type="project" value="TreeGrafter"/>
</dbReference>
<evidence type="ECO:0000256" key="4">
    <source>
        <dbReference type="ARBA" id="ARBA00022835"/>
    </source>
</evidence>
<keyword evidence="3" id="KW-0698">rRNA processing</keyword>
<dbReference type="GO" id="GO:0006364">
    <property type="term" value="P:rRNA processing"/>
    <property type="evidence" value="ECO:0007669"/>
    <property type="project" value="UniProtKB-KW"/>
</dbReference>
<evidence type="ECO:0000259" key="7">
    <source>
        <dbReference type="Pfam" id="PF01138"/>
    </source>
</evidence>
<keyword evidence="5" id="KW-0539">Nucleus</keyword>
<gene>
    <name evidence="8" type="ORF">EJ03DRAFT_322789</name>
</gene>
<dbReference type="SUPFAM" id="SSF55666">
    <property type="entry name" value="Ribonuclease PH domain 2-like"/>
    <property type="match status" value="1"/>
</dbReference>
<evidence type="ECO:0000313" key="9">
    <source>
        <dbReference type="Proteomes" id="UP000799436"/>
    </source>
</evidence>
<evidence type="ECO:0000313" key="8">
    <source>
        <dbReference type="EMBL" id="KAF2774201.1"/>
    </source>
</evidence>
<keyword evidence="9" id="KW-1185">Reference proteome</keyword>
<dbReference type="Pfam" id="PF01138">
    <property type="entry name" value="RNase_PH"/>
    <property type="match status" value="1"/>
</dbReference>
<dbReference type="InterPro" id="IPR036345">
    <property type="entry name" value="ExoRNase_PH_dom2_sf"/>
</dbReference>
<dbReference type="PANTHER" id="PTHR11953">
    <property type="entry name" value="EXOSOME COMPLEX COMPONENT"/>
    <property type="match status" value="1"/>
</dbReference>
<dbReference type="CDD" id="cd11372">
    <property type="entry name" value="RNase_PH_RRP46"/>
    <property type="match status" value="1"/>
</dbReference>
<dbReference type="GO" id="GO:0000176">
    <property type="term" value="C:nuclear exosome (RNase complex)"/>
    <property type="evidence" value="ECO:0007669"/>
    <property type="project" value="UniProtKB-ARBA"/>
</dbReference>
<dbReference type="Proteomes" id="UP000799436">
    <property type="component" value="Unassembled WGS sequence"/>
</dbReference>
<dbReference type="OrthoDB" id="27298at2759"/>
<sequence length="248" mass="26838">MGHPAITHHPLHRADGSTSYTSPNTNETILASVNGPIEVQRRDELPEECYIEVNLRRANGVGGPRERWLECVVAGVLRSVVLLHLHPRMMVQVALQQVGGEGRGKGKRAWEDVSLLPGLVNAAVLALVDAGIPMGGMVSAVLVGMDSSGRISRDPVKADMGKNKSVHAFAFNQHGDMLLNESVGVFSMEEWNSMAEEAEKACVSALGKGSEDYAMEDVGVSLSEPGRGWLRAELEEMAVEGTRWKEET</sequence>
<dbReference type="InterPro" id="IPR050080">
    <property type="entry name" value="RNase_PH"/>
</dbReference>
<dbReference type="GO" id="GO:0071028">
    <property type="term" value="P:nuclear mRNA surveillance"/>
    <property type="evidence" value="ECO:0007669"/>
    <property type="project" value="TreeGrafter"/>
</dbReference>
<accession>A0A6G1LMN6</accession>
<protein>
    <recommendedName>
        <fullName evidence="7">Exoribonuclease phosphorolytic domain-containing protein</fullName>
    </recommendedName>
</protein>
<reference evidence="8" key="1">
    <citation type="journal article" date="2020" name="Stud. Mycol.">
        <title>101 Dothideomycetes genomes: a test case for predicting lifestyles and emergence of pathogens.</title>
        <authorList>
            <person name="Haridas S."/>
            <person name="Albert R."/>
            <person name="Binder M."/>
            <person name="Bloem J."/>
            <person name="Labutti K."/>
            <person name="Salamov A."/>
            <person name="Andreopoulos B."/>
            <person name="Baker S."/>
            <person name="Barry K."/>
            <person name="Bills G."/>
            <person name="Bluhm B."/>
            <person name="Cannon C."/>
            <person name="Castanera R."/>
            <person name="Culley D."/>
            <person name="Daum C."/>
            <person name="Ezra D."/>
            <person name="Gonzalez J."/>
            <person name="Henrissat B."/>
            <person name="Kuo A."/>
            <person name="Liang C."/>
            <person name="Lipzen A."/>
            <person name="Lutzoni F."/>
            <person name="Magnuson J."/>
            <person name="Mondo S."/>
            <person name="Nolan M."/>
            <person name="Ohm R."/>
            <person name="Pangilinan J."/>
            <person name="Park H.-J."/>
            <person name="Ramirez L."/>
            <person name="Alfaro M."/>
            <person name="Sun H."/>
            <person name="Tritt A."/>
            <person name="Yoshinaga Y."/>
            <person name="Zwiers L.-H."/>
            <person name="Turgeon B."/>
            <person name="Goodwin S."/>
            <person name="Spatafora J."/>
            <person name="Crous P."/>
            <person name="Grigoriev I."/>
        </authorList>
    </citation>
    <scope>NUCLEOTIDE SEQUENCE</scope>
    <source>
        <strain evidence="8">CBS 116005</strain>
    </source>
</reference>
<dbReference type="InterPro" id="IPR020568">
    <property type="entry name" value="Ribosomal_Su5_D2-typ_SF"/>
</dbReference>
<dbReference type="AlphaFoldDB" id="A0A6G1LMN6"/>
<name>A0A6G1LMN6_9PEZI</name>
<evidence type="ECO:0000256" key="1">
    <source>
        <dbReference type="ARBA" id="ARBA00004123"/>
    </source>
</evidence>
<proteinExistence type="inferred from homology"/>
<feature type="region of interest" description="Disordered" evidence="6">
    <location>
        <begin position="1"/>
        <end position="25"/>
    </location>
</feature>
<comment type="subcellular location">
    <subcellularLocation>
        <location evidence="1">Nucleus</location>
    </subcellularLocation>
</comment>
<keyword evidence="4" id="KW-0271">Exosome</keyword>
<evidence type="ECO:0000256" key="5">
    <source>
        <dbReference type="ARBA" id="ARBA00023242"/>
    </source>
</evidence>
<dbReference type="PANTHER" id="PTHR11953:SF1">
    <property type="entry name" value="EXOSOME COMPLEX COMPONENT RRP46"/>
    <property type="match status" value="1"/>
</dbReference>
<dbReference type="EMBL" id="ML995808">
    <property type="protein sequence ID" value="KAF2774201.1"/>
    <property type="molecule type" value="Genomic_DNA"/>
</dbReference>
<dbReference type="InterPro" id="IPR027408">
    <property type="entry name" value="PNPase/RNase_PH_dom_sf"/>
</dbReference>
<dbReference type="GO" id="GO:0005730">
    <property type="term" value="C:nucleolus"/>
    <property type="evidence" value="ECO:0007669"/>
    <property type="project" value="TreeGrafter"/>
</dbReference>
<dbReference type="GO" id="GO:0016075">
    <property type="term" value="P:rRNA catabolic process"/>
    <property type="evidence" value="ECO:0007669"/>
    <property type="project" value="TreeGrafter"/>
</dbReference>
<evidence type="ECO:0000256" key="3">
    <source>
        <dbReference type="ARBA" id="ARBA00022552"/>
    </source>
</evidence>
<dbReference type="SUPFAM" id="SSF54211">
    <property type="entry name" value="Ribosomal protein S5 domain 2-like"/>
    <property type="match status" value="1"/>
</dbReference>
<feature type="compositionally biased region" description="Polar residues" evidence="6">
    <location>
        <begin position="16"/>
        <end position="25"/>
    </location>
</feature>
<evidence type="ECO:0000256" key="2">
    <source>
        <dbReference type="ARBA" id="ARBA00006678"/>
    </source>
</evidence>
<dbReference type="Gene3D" id="3.30.230.70">
    <property type="entry name" value="GHMP Kinase, N-terminal domain"/>
    <property type="match status" value="1"/>
</dbReference>
<dbReference type="GO" id="GO:0071051">
    <property type="term" value="P:poly(A)-dependent snoRNA 3'-end processing"/>
    <property type="evidence" value="ECO:0007669"/>
    <property type="project" value="TreeGrafter"/>
</dbReference>
<dbReference type="GO" id="GO:0000177">
    <property type="term" value="C:cytoplasmic exosome (RNase complex)"/>
    <property type="evidence" value="ECO:0007669"/>
    <property type="project" value="TreeGrafter"/>
</dbReference>
<evidence type="ECO:0000256" key="6">
    <source>
        <dbReference type="SAM" id="MobiDB-lite"/>
    </source>
</evidence>
<organism evidence="8 9">
    <name type="scientific">Teratosphaeria nubilosa</name>
    <dbReference type="NCBI Taxonomy" id="161662"/>
    <lineage>
        <taxon>Eukaryota</taxon>
        <taxon>Fungi</taxon>
        <taxon>Dikarya</taxon>
        <taxon>Ascomycota</taxon>
        <taxon>Pezizomycotina</taxon>
        <taxon>Dothideomycetes</taxon>
        <taxon>Dothideomycetidae</taxon>
        <taxon>Mycosphaerellales</taxon>
        <taxon>Teratosphaeriaceae</taxon>
        <taxon>Teratosphaeria</taxon>
    </lineage>
</organism>